<feature type="region of interest" description="Disordered" evidence="1">
    <location>
        <begin position="26"/>
        <end position="48"/>
    </location>
</feature>
<proteinExistence type="predicted"/>
<evidence type="ECO:0000256" key="1">
    <source>
        <dbReference type="SAM" id="MobiDB-lite"/>
    </source>
</evidence>
<reference evidence="2" key="2">
    <citation type="journal article" date="2015" name="Fish Shellfish Immunol.">
        <title>Early steps in the European eel (Anguilla anguilla)-Vibrio vulnificus interaction in the gills: Role of the RtxA13 toxin.</title>
        <authorList>
            <person name="Callol A."/>
            <person name="Pajuelo D."/>
            <person name="Ebbesson L."/>
            <person name="Teles M."/>
            <person name="MacKenzie S."/>
            <person name="Amaro C."/>
        </authorList>
    </citation>
    <scope>NUCLEOTIDE SEQUENCE</scope>
</reference>
<reference evidence="2" key="1">
    <citation type="submission" date="2014-11" db="EMBL/GenBank/DDBJ databases">
        <authorList>
            <person name="Amaro Gonzalez C."/>
        </authorList>
    </citation>
    <scope>NUCLEOTIDE SEQUENCE</scope>
</reference>
<dbReference type="AlphaFoldDB" id="A0A0E9W984"/>
<dbReference type="EMBL" id="GBXM01021731">
    <property type="protein sequence ID" value="JAH86846.1"/>
    <property type="molecule type" value="Transcribed_RNA"/>
</dbReference>
<evidence type="ECO:0000313" key="2">
    <source>
        <dbReference type="EMBL" id="JAH86846.1"/>
    </source>
</evidence>
<sequence length="48" mass="5212">MTGEKHFTHSKVLGCKLDSVTERSRCGEWDSGPGKAGRVGTGTLLRKH</sequence>
<name>A0A0E9W984_ANGAN</name>
<organism evidence="2">
    <name type="scientific">Anguilla anguilla</name>
    <name type="common">European freshwater eel</name>
    <name type="synonym">Muraena anguilla</name>
    <dbReference type="NCBI Taxonomy" id="7936"/>
    <lineage>
        <taxon>Eukaryota</taxon>
        <taxon>Metazoa</taxon>
        <taxon>Chordata</taxon>
        <taxon>Craniata</taxon>
        <taxon>Vertebrata</taxon>
        <taxon>Euteleostomi</taxon>
        <taxon>Actinopterygii</taxon>
        <taxon>Neopterygii</taxon>
        <taxon>Teleostei</taxon>
        <taxon>Anguilliformes</taxon>
        <taxon>Anguillidae</taxon>
        <taxon>Anguilla</taxon>
    </lineage>
</organism>
<accession>A0A0E9W984</accession>
<protein>
    <submittedName>
        <fullName evidence="2">Uncharacterized protein</fullName>
    </submittedName>
</protein>